<evidence type="ECO:0000256" key="3">
    <source>
        <dbReference type="SAM" id="MobiDB-lite"/>
    </source>
</evidence>
<dbReference type="InterPro" id="IPR008274">
    <property type="entry name" value="AldOxase/xan_DH_MoCoBD1"/>
</dbReference>
<dbReference type="SUPFAM" id="SSF56003">
    <property type="entry name" value="Molybdenum cofactor-binding domain"/>
    <property type="match status" value="1"/>
</dbReference>
<dbReference type="SUPFAM" id="SSF54665">
    <property type="entry name" value="CO dehydrogenase molybdoprotein N-domain-like"/>
    <property type="match status" value="1"/>
</dbReference>
<name>A0A640SQD4_9ACTN</name>
<dbReference type="Pfam" id="PF20256">
    <property type="entry name" value="MoCoBD_2"/>
    <property type="match status" value="2"/>
</dbReference>
<keyword evidence="1" id="KW-0500">Molybdenum</keyword>
<dbReference type="InterPro" id="IPR036856">
    <property type="entry name" value="Ald_Oxase/Xan_DH_a/b_sf"/>
</dbReference>
<evidence type="ECO:0000256" key="2">
    <source>
        <dbReference type="ARBA" id="ARBA00023002"/>
    </source>
</evidence>
<protein>
    <submittedName>
        <fullName evidence="5">Xanthine dehydrogenase</fullName>
    </submittedName>
</protein>
<dbReference type="InterPro" id="IPR016208">
    <property type="entry name" value="Ald_Oxase/xanthine_DH-like"/>
</dbReference>
<dbReference type="RefSeq" id="WP_229893976.1">
    <property type="nucleotide sequence ID" value="NZ_BLIO01000001.1"/>
</dbReference>
<dbReference type="Proteomes" id="UP000430079">
    <property type="component" value="Unassembled WGS sequence"/>
</dbReference>
<dbReference type="Gene3D" id="3.30.365.10">
    <property type="entry name" value="Aldehyde oxidase/xanthine dehydrogenase, molybdopterin binding domain"/>
    <property type="match status" value="4"/>
</dbReference>
<evidence type="ECO:0000259" key="4">
    <source>
        <dbReference type="SMART" id="SM01008"/>
    </source>
</evidence>
<dbReference type="PANTHER" id="PTHR11908">
    <property type="entry name" value="XANTHINE DEHYDROGENASE"/>
    <property type="match status" value="1"/>
</dbReference>
<dbReference type="EMBL" id="BLIO01000001">
    <property type="protein sequence ID" value="GFE13527.1"/>
    <property type="molecule type" value="Genomic_DNA"/>
</dbReference>
<keyword evidence="2" id="KW-0560">Oxidoreductase</keyword>
<dbReference type="Pfam" id="PF02738">
    <property type="entry name" value="MoCoBD_1"/>
    <property type="match status" value="1"/>
</dbReference>
<dbReference type="PANTHER" id="PTHR11908:SF132">
    <property type="entry name" value="ALDEHYDE OXIDASE 1-RELATED"/>
    <property type="match status" value="1"/>
</dbReference>
<evidence type="ECO:0000256" key="1">
    <source>
        <dbReference type="ARBA" id="ARBA00022505"/>
    </source>
</evidence>
<evidence type="ECO:0000313" key="5">
    <source>
        <dbReference type="EMBL" id="GFE13527.1"/>
    </source>
</evidence>
<organism evidence="5 6">
    <name type="scientific">Streptomyces glebosus</name>
    <dbReference type="NCBI Taxonomy" id="249580"/>
    <lineage>
        <taxon>Bacteria</taxon>
        <taxon>Bacillati</taxon>
        <taxon>Actinomycetota</taxon>
        <taxon>Actinomycetes</taxon>
        <taxon>Kitasatosporales</taxon>
        <taxon>Streptomycetaceae</taxon>
        <taxon>Streptomyces</taxon>
    </lineage>
</organism>
<keyword evidence="6" id="KW-1185">Reference proteome</keyword>
<sequence length="731" mass="77395">MSPDSFPLGPLPYPLGAPLVRREGREKVTGTARYAAEHTPPGCAYAWPVPATVARGRVTAVDTAAALALPGVYTVLTHENAPRLAAAADPTLWVLQDDRVPHRGWYVALAVADSLETARAAAGAVRVRYETAAHDVPLTAGHPRMYDAETANGGYPGTRERGDFEGAFAAAPVTLDATYTVPPLHNHPMEPHASTAWWSDGHLTAHDSSQGATRVCEDLAALFRLDRSEVTVVSEHVGGGFGAKGTPRPQVVLAAMAARHTGHPVKLSLPRRQLPAVVGHRAPTVQRLRLGAGDDGVLTALAHEAATHTSTVMEFVEQAAVPGRVMYTSPNSRTVHRVVPLDVPTPSWMRAPGEAPGMYALESAVDELAVLLDIDPVDLRMRNEPDTEPDSGRAFSSRHLVGCLREGAERFGWLPRDRRPGVRREGDLLLGTGVASATYPVYIAASSAEAHAATDGSYRIRVNATDIGTGARTVLAQLAAGVLAVPEERIRIEIGSSDLPPAMLAGGSAGTASWGWAVHKACTALRHRLRDHVGPLPADGLTAAADTRRETAEGSPYARHAFGATFAEVQVDTVTGEVRTRRLLGVYAAGRILNSRTARSQFIGGMTMGLGMALMEGSVLDPAFGDFAECDLASYHVPACADVPLIEAHWLEEEDPHLNPMGSKGIGEIGIVGTAAALANAVRHATGVRFRDLPLTPDKVLPRLLDRPGEGRAGGLHHPKISCGTRHAGSP</sequence>
<dbReference type="SMART" id="SM01008">
    <property type="entry name" value="Ald_Xan_dh_C"/>
    <property type="match status" value="1"/>
</dbReference>
<dbReference type="GO" id="GO:0005506">
    <property type="term" value="F:iron ion binding"/>
    <property type="evidence" value="ECO:0007669"/>
    <property type="project" value="InterPro"/>
</dbReference>
<dbReference type="InterPro" id="IPR046867">
    <property type="entry name" value="AldOxase/xan_DH_MoCoBD2"/>
</dbReference>
<dbReference type="InterPro" id="IPR000674">
    <property type="entry name" value="Ald_Oxase/Xan_DH_a/b"/>
</dbReference>
<dbReference type="InterPro" id="IPR037165">
    <property type="entry name" value="AldOxase/xan_DH_Mopterin-bd_sf"/>
</dbReference>
<feature type="domain" description="Aldehyde oxidase/xanthine dehydrogenase a/b hammerhead" evidence="4">
    <location>
        <begin position="29"/>
        <end position="133"/>
    </location>
</feature>
<dbReference type="AlphaFoldDB" id="A0A640SQD4"/>
<feature type="region of interest" description="Disordered" evidence="3">
    <location>
        <begin position="706"/>
        <end position="731"/>
    </location>
</feature>
<accession>A0A640SQD4</accession>
<reference evidence="5 6" key="1">
    <citation type="submission" date="2019-12" db="EMBL/GenBank/DDBJ databases">
        <title>Whole genome shotgun sequence of Streptomyces hygroscopicus subsp. glebosus NBRC 13786.</title>
        <authorList>
            <person name="Ichikawa N."/>
            <person name="Kimura A."/>
            <person name="Kitahashi Y."/>
            <person name="Komaki H."/>
            <person name="Tamura T."/>
        </authorList>
    </citation>
    <scope>NUCLEOTIDE SEQUENCE [LARGE SCALE GENOMIC DNA]</scope>
    <source>
        <strain evidence="5 6">NBRC 13786</strain>
    </source>
</reference>
<evidence type="ECO:0000313" key="6">
    <source>
        <dbReference type="Proteomes" id="UP000430079"/>
    </source>
</evidence>
<dbReference type="GO" id="GO:0016491">
    <property type="term" value="F:oxidoreductase activity"/>
    <property type="evidence" value="ECO:0007669"/>
    <property type="project" value="UniProtKB-KW"/>
</dbReference>
<dbReference type="Gene3D" id="3.90.1170.50">
    <property type="entry name" value="Aldehyde oxidase/xanthine dehydrogenase, a/b hammerhead"/>
    <property type="match status" value="1"/>
</dbReference>
<comment type="caution">
    <text evidence="5">The sequence shown here is derived from an EMBL/GenBank/DDBJ whole genome shotgun (WGS) entry which is preliminary data.</text>
</comment>
<dbReference type="Pfam" id="PF01315">
    <property type="entry name" value="Ald_Xan_dh_C"/>
    <property type="match status" value="1"/>
</dbReference>
<proteinExistence type="predicted"/>
<gene>
    <name evidence="5" type="ORF">Sgleb_15740</name>
</gene>